<name>A0A835UUW1_VANPL</name>
<dbReference type="OrthoDB" id="638806at2759"/>
<feature type="compositionally biased region" description="Basic and acidic residues" evidence="6">
    <location>
        <begin position="12"/>
        <end position="27"/>
    </location>
</feature>
<evidence type="ECO:0000313" key="8">
    <source>
        <dbReference type="EMBL" id="KAG0474848.1"/>
    </source>
</evidence>
<accession>A0A835UUW1</accession>
<dbReference type="InterPro" id="IPR015300">
    <property type="entry name" value="DNA-bd_pseudobarrel_sf"/>
</dbReference>
<feature type="compositionally biased region" description="Polar residues" evidence="6">
    <location>
        <begin position="32"/>
        <end position="48"/>
    </location>
</feature>
<dbReference type="SMART" id="SM01019">
    <property type="entry name" value="B3"/>
    <property type="match status" value="1"/>
</dbReference>
<dbReference type="CDD" id="cd10017">
    <property type="entry name" value="B3_DNA"/>
    <property type="match status" value="1"/>
</dbReference>
<dbReference type="Proteomes" id="UP000639772">
    <property type="component" value="Chromosome 7"/>
</dbReference>
<feature type="region of interest" description="Disordered" evidence="6">
    <location>
        <begin position="1"/>
        <end position="63"/>
    </location>
</feature>
<dbReference type="PANTHER" id="PTHR31391">
    <property type="entry name" value="B3 DOMAIN-CONTAINING PROTEIN OS11G0197600-RELATED"/>
    <property type="match status" value="1"/>
</dbReference>
<dbReference type="AlphaFoldDB" id="A0A835UUW1"/>
<dbReference type="Gene3D" id="2.40.330.10">
    <property type="entry name" value="DNA-binding pseudobarrel domain"/>
    <property type="match status" value="1"/>
</dbReference>
<evidence type="ECO:0000259" key="7">
    <source>
        <dbReference type="PROSITE" id="PS50863"/>
    </source>
</evidence>
<sequence length="199" mass="22076">MSTPKRLGNDGGEQHHLLQENSEKECSGHPSFCQNEEQSVTTQESNNAVPDLPRARQDNNQLASKRSIAPLMGIPYFTSIMSKSQVQSPYLLRVAIDPSAGNQVIPNSFNKSLPRANVAAVLVCGGETWDIKYCGDCSLRRFGSGWKKFAKDNDLKIGDGCIFELMDNKELKFRVQILDGQIPTKFVKRGSSDRPICID</sequence>
<protein>
    <recommendedName>
        <fullName evidence="7">TF-B3 domain-containing protein</fullName>
    </recommendedName>
</protein>
<gene>
    <name evidence="8" type="ORF">HPP92_014534</name>
</gene>
<feature type="domain" description="TF-B3" evidence="7">
    <location>
        <begin position="88"/>
        <end position="181"/>
    </location>
</feature>
<evidence type="ECO:0000256" key="3">
    <source>
        <dbReference type="ARBA" id="ARBA00023125"/>
    </source>
</evidence>
<keyword evidence="2" id="KW-0805">Transcription regulation</keyword>
<reference evidence="8 9" key="1">
    <citation type="journal article" date="2020" name="Nat. Food">
        <title>A phased Vanilla planifolia genome enables genetic improvement of flavour and production.</title>
        <authorList>
            <person name="Hasing T."/>
            <person name="Tang H."/>
            <person name="Brym M."/>
            <person name="Khazi F."/>
            <person name="Huang T."/>
            <person name="Chambers A.H."/>
        </authorList>
    </citation>
    <scope>NUCLEOTIDE SEQUENCE [LARGE SCALE GENOMIC DNA]</scope>
    <source>
        <tissue evidence="8">Leaf</tissue>
    </source>
</reference>
<proteinExistence type="predicted"/>
<dbReference type="InterPro" id="IPR044837">
    <property type="entry name" value="REM16-like"/>
</dbReference>
<dbReference type="GO" id="GO:0003677">
    <property type="term" value="F:DNA binding"/>
    <property type="evidence" value="ECO:0007669"/>
    <property type="project" value="UniProtKB-KW"/>
</dbReference>
<evidence type="ECO:0000256" key="1">
    <source>
        <dbReference type="ARBA" id="ARBA00004123"/>
    </source>
</evidence>
<evidence type="ECO:0000256" key="6">
    <source>
        <dbReference type="SAM" id="MobiDB-lite"/>
    </source>
</evidence>
<dbReference type="Pfam" id="PF02362">
    <property type="entry name" value="B3"/>
    <property type="match status" value="1"/>
</dbReference>
<keyword evidence="3" id="KW-0238">DNA-binding</keyword>
<dbReference type="InterPro" id="IPR003340">
    <property type="entry name" value="B3_DNA-bd"/>
</dbReference>
<comment type="caution">
    <text evidence="8">The sequence shown here is derived from an EMBL/GenBank/DDBJ whole genome shotgun (WGS) entry which is preliminary data.</text>
</comment>
<dbReference type="PANTHER" id="PTHR31391:SF64">
    <property type="entry name" value="B3 DOMAIN-CONTAINING PROTEIN OS06G0112300"/>
    <property type="match status" value="1"/>
</dbReference>
<keyword evidence="5" id="KW-0539">Nucleus</keyword>
<evidence type="ECO:0000256" key="2">
    <source>
        <dbReference type="ARBA" id="ARBA00023015"/>
    </source>
</evidence>
<keyword evidence="4" id="KW-0804">Transcription</keyword>
<dbReference type="EMBL" id="JADCNM010000007">
    <property type="protein sequence ID" value="KAG0474848.1"/>
    <property type="molecule type" value="Genomic_DNA"/>
</dbReference>
<evidence type="ECO:0000256" key="5">
    <source>
        <dbReference type="ARBA" id="ARBA00023242"/>
    </source>
</evidence>
<comment type="subcellular location">
    <subcellularLocation>
        <location evidence="1">Nucleus</location>
    </subcellularLocation>
</comment>
<evidence type="ECO:0000256" key="4">
    <source>
        <dbReference type="ARBA" id="ARBA00023163"/>
    </source>
</evidence>
<dbReference type="GO" id="GO:0005634">
    <property type="term" value="C:nucleus"/>
    <property type="evidence" value="ECO:0007669"/>
    <property type="project" value="UniProtKB-SubCell"/>
</dbReference>
<organism evidence="8 9">
    <name type="scientific">Vanilla planifolia</name>
    <name type="common">Vanilla</name>
    <dbReference type="NCBI Taxonomy" id="51239"/>
    <lineage>
        <taxon>Eukaryota</taxon>
        <taxon>Viridiplantae</taxon>
        <taxon>Streptophyta</taxon>
        <taxon>Embryophyta</taxon>
        <taxon>Tracheophyta</taxon>
        <taxon>Spermatophyta</taxon>
        <taxon>Magnoliopsida</taxon>
        <taxon>Liliopsida</taxon>
        <taxon>Asparagales</taxon>
        <taxon>Orchidaceae</taxon>
        <taxon>Vanilloideae</taxon>
        <taxon>Vanilleae</taxon>
        <taxon>Vanilla</taxon>
    </lineage>
</organism>
<evidence type="ECO:0000313" key="9">
    <source>
        <dbReference type="Proteomes" id="UP000639772"/>
    </source>
</evidence>
<dbReference type="SUPFAM" id="SSF101936">
    <property type="entry name" value="DNA-binding pseudobarrel domain"/>
    <property type="match status" value="1"/>
</dbReference>
<dbReference type="PROSITE" id="PS50863">
    <property type="entry name" value="B3"/>
    <property type="match status" value="1"/>
</dbReference>